<protein>
    <recommendedName>
        <fullName evidence="3">Enolase</fullName>
    </recommendedName>
</protein>
<dbReference type="Proteomes" id="UP000289650">
    <property type="component" value="Unassembled WGS sequence"/>
</dbReference>
<sequence>MIEGIVTPQPGLKVYPSDADVFAEPSAALARHLHPLVSIDLSAVDPSWHGWIHLLSPVEPYDGLVGQSTTAYHNAYLRANWIGFRLDGNSRYTLLGDPRYFYLENPPGERDARYRQQLEQHYAEQQASIEAARLRFAEHGRLYSANRFAPAERDFSREKPCNLVDQLGGMVGWGNWSGTADFPVDDSDPDDIRPIGPDGARFRFVAGVTGWEYRAMGADWILLFYEPVSRVALLTFDWS</sequence>
<name>A0A4Q2AJ37_9BURK</name>
<dbReference type="EMBL" id="QWEX01000002">
    <property type="protein sequence ID" value="RXV68811.1"/>
    <property type="molecule type" value="Genomic_DNA"/>
</dbReference>
<dbReference type="OrthoDB" id="4428523at2"/>
<evidence type="ECO:0000313" key="2">
    <source>
        <dbReference type="Proteomes" id="UP000289650"/>
    </source>
</evidence>
<dbReference type="AlphaFoldDB" id="A0A4Q2AJ37"/>
<organism evidence="1 2">
    <name type="scientific">Burkholderia stabilis</name>
    <dbReference type="NCBI Taxonomy" id="95485"/>
    <lineage>
        <taxon>Bacteria</taxon>
        <taxon>Pseudomonadati</taxon>
        <taxon>Pseudomonadota</taxon>
        <taxon>Betaproteobacteria</taxon>
        <taxon>Burkholderiales</taxon>
        <taxon>Burkholderiaceae</taxon>
        <taxon>Burkholderia</taxon>
        <taxon>Burkholderia cepacia complex</taxon>
    </lineage>
</organism>
<comment type="caution">
    <text evidence="1">The sequence shown here is derived from an EMBL/GenBank/DDBJ whole genome shotgun (WGS) entry which is preliminary data.</text>
</comment>
<evidence type="ECO:0000313" key="1">
    <source>
        <dbReference type="EMBL" id="RXV68811.1"/>
    </source>
</evidence>
<accession>A0A4Q2AJ37</accession>
<gene>
    <name evidence="1" type="ORF">D1006_27200</name>
</gene>
<proteinExistence type="predicted"/>
<reference evidence="1 2" key="1">
    <citation type="submission" date="2018-08" db="EMBL/GenBank/DDBJ databases">
        <title>Mountain-cultivated ginseng endophyte, Burkholderia stabilis and its activity against ginseng root rot disease.</title>
        <authorList>
            <person name="Tapan Kumar M."/>
            <person name="Bae H."/>
            <person name="Shanmugam G."/>
            <person name="Jeon J."/>
        </authorList>
    </citation>
    <scope>NUCLEOTIDE SEQUENCE [LARGE SCALE GENOMIC DNA]</scope>
    <source>
        <strain evidence="1 2">EB159</strain>
    </source>
</reference>
<evidence type="ECO:0008006" key="3">
    <source>
        <dbReference type="Google" id="ProtNLM"/>
    </source>
</evidence>
<dbReference type="RefSeq" id="WP_129516384.1">
    <property type="nucleotide sequence ID" value="NZ_QWEX01000002.1"/>
</dbReference>